<gene>
    <name evidence="2" type="ORF">G2W53_043442</name>
</gene>
<name>A0A834SIN3_9FABA</name>
<sequence>MAASSSASSSSVSSSPTAASFASKLSPLFSSTSHTSSVKLDRQNYLVWESGVLALIEGNLLESHIDGSEEAPPKNIGSDTEKDDSDNKSGAQNRNQSDSGNWRGEEQCIIPFLVHTSSRVLESQRGIDGESSRLNDSLQNCSRTTSQSVSPTVTIPTGNSESRELFNESRDTTSFSKEDLNEICQDEAQSDSPSPVNVTCDFEAQRESEPVTRVQHPMITRARDGISKPRHPYIGLLQNESLSTKPSEPCNHLQSTDVHLIRLKSNQGRCRYLYHQLCHNAKLTTTSWVPPLSGSSTFILMERFAGYTCHSTATLRPILQTLRSHCRQKLKHFRIKRGDSWVNSLRVIIHSNKNIRKRQTCVVRRFGDDAGEANSGVRQAEGGLRSRTKRKGLWQTALSQQEQSGSVLWFCFETESISSHSSHWLLLDVSIPRDLSSLLSDQTALLGLPLQEHTNSSVFSTDLNMSFTEEEALTPNSPSISRFRFRLRWSRFEKESCGSSRDVDENMIGRGRGAFGRRCQLEERGFPEVGRVGD</sequence>
<protein>
    <submittedName>
        <fullName evidence="2">Putative mitochondrial protein</fullName>
    </submittedName>
</protein>
<dbReference type="AlphaFoldDB" id="A0A834SIN3"/>
<evidence type="ECO:0000313" key="2">
    <source>
        <dbReference type="EMBL" id="KAF7804331.1"/>
    </source>
</evidence>
<feature type="region of interest" description="Disordered" evidence="1">
    <location>
        <begin position="124"/>
        <end position="168"/>
    </location>
</feature>
<feature type="region of interest" description="Disordered" evidence="1">
    <location>
        <begin position="64"/>
        <end position="102"/>
    </location>
</feature>
<keyword evidence="3" id="KW-1185">Reference proteome</keyword>
<accession>A0A834SIN3</accession>
<evidence type="ECO:0000256" key="1">
    <source>
        <dbReference type="SAM" id="MobiDB-lite"/>
    </source>
</evidence>
<feature type="compositionally biased region" description="Polar residues" evidence="1">
    <location>
        <begin position="134"/>
        <end position="160"/>
    </location>
</feature>
<dbReference type="Proteomes" id="UP000634136">
    <property type="component" value="Unassembled WGS sequence"/>
</dbReference>
<dbReference type="EMBL" id="JAAIUW010000013">
    <property type="protein sequence ID" value="KAF7804331.1"/>
    <property type="molecule type" value="Genomic_DNA"/>
</dbReference>
<evidence type="ECO:0000313" key="3">
    <source>
        <dbReference type="Proteomes" id="UP000634136"/>
    </source>
</evidence>
<organism evidence="2 3">
    <name type="scientific">Senna tora</name>
    <dbReference type="NCBI Taxonomy" id="362788"/>
    <lineage>
        <taxon>Eukaryota</taxon>
        <taxon>Viridiplantae</taxon>
        <taxon>Streptophyta</taxon>
        <taxon>Embryophyta</taxon>
        <taxon>Tracheophyta</taxon>
        <taxon>Spermatophyta</taxon>
        <taxon>Magnoliopsida</taxon>
        <taxon>eudicotyledons</taxon>
        <taxon>Gunneridae</taxon>
        <taxon>Pentapetalae</taxon>
        <taxon>rosids</taxon>
        <taxon>fabids</taxon>
        <taxon>Fabales</taxon>
        <taxon>Fabaceae</taxon>
        <taxon>Caesalpinioideae</taxon>
        <taxon>Cassia clade</taxon>
        <taxon>Senna</taxon>
    </lineage>
</organism>
<feature type="compositionally biased region" description="Polar residues" evidence="1">
    <location>
        <begin position="88"/>
        <end position="100"/>
    </location>
</feature>
<reference evidence="2" key="1">
    <citation type="submission" date="2020-09" db="EMBL/GenBank/DDBJ databases">
        <title>Genome-Enabled Discovery of Anthraquinone Biosynthesis in Senna tora.</title>
        <authorList>
            <person name="Kang S.-H."/>
            <person name="Pandey R.P."/>
            <person name="Lee C.-M."/>
            <person name="Sim J.-S."/>
            <person name="Jeong J.-T."/>
            <person name="Choi B.-S."/>
            <person name="Jung M."/>
            <person name="Ginzburg D."/>
            <person name="Zhao K."/>
            <person name="Won S.Y."/>
            <person name="Oh T.-J."/>
            <person name="Yu Y."/>
            <person name="Kim N.-H."/>
            <person name="Lee O.R."/>
            <person name="Lee T.-H."/>
            <person name="Bashyal P."/>
            <person name="Kim T.-S."/>
            <person name="Lee W.-H."/>
            <person name="Kawkins C."/>
            <person name="Kim C.-K."/>
            <person name="Kim J.S."/>
            <person name="Ahn B.O."/>
            <person name="Rhee S.Y."/>
            <person name="Sohng J.K."/>
        </authorList>
    </citation>
    <scope>NUCLEOTIDE SEQUENCE</scope>
    <source>
        <tissue evidence="2">Leaf</tissue>
    </source>
</reference>
<proteinExistence type="predicted"/>
<comment type="caution">
    <text evidence="2">The sequence shown here is derived from an EMBL/GenBank/DDBJ whole genome shotgun (WGS) entry which is preliminary data.</text>
</comment>